<dbReference type="InterPro" id="IPR012308">
    <property type="entry name" value="DNA_ligase_ATP-dep_N"/>
</dbReference>
<dbReference type="Pfam" id="PF04675">
    <property type="entry name" value="DNA_ligase_A_N"/>
    <property type="match status" value="1"/>
</dbReference>
<evidence type="ECO:0000259" key="6">
    <source>
        <dbReference type="Pfam" id="PF04675"/>
    </source>
</evidence>
<dbReference type="Proteomes" id="UP001370490">
    <property type="component" value="Unassembled WGS sequence"/>
</dbReference>
<keyword evidence="5" id="KW-0234">DNA repair</keyword>
<comment type="caution">
    <text evidence="7">The sequence shown here is derived from an EMBL/GenBank/DDBJ whole genome shotgun (WGS) entry which is preliminary data.</text>
</comment>
<dbReference type="GO" id="GO:0005739">
    <property type="term" value="C:mitochondrion"/>
    <property type="evidence" value="ECO:0007669"/>
    <property type="project" value="TreeGrafter"/>
</dbReference>
<dbReference type="InterPro" id="IPR050191">
    <property type="entry name" value="ATP-dep_DNA_ligase"/>
</dbReference>
<evidence type="ECO:0000313" key="8">
    <source>
        <dbReference type="Proteomes" id="UP001370490"/>
    </source>
</evidence>
<comment type="similarity">
    <text evidence="1">Belongs to the ATP-dependent DNA ligase family.</text>
</comment>
<dbReference type="GO" id="GO:0006281">
    <property type="term" value="P:DNA repair"/>
    <property type="evidence" value="ECO:0007669"/>
    <property type="project" value="UniProtKB-KW"/>
</dbReference>
<dbReference type="GO" id="GO:0006310">
    <property type="term" value="P:DNA recombination"/>
    <property type="evidence" value="ECO:0007669"/>
    <property type="project" value="UniProtKB-KW"/>
</dbReference>
<gene>
    <name evidence="7" type="ORF">RJ641_008439</name>
</gene>
<keyword evidence="3" id="KW-0227">DNA damage</keyword>
<dbReference type="AlphaFoldDB" id="A0AAN8V3C7"/>
<keyword evidence="8" id="KW-1185">Reference proteome</keyword>
<accession>A0AAN8V3C7</accession>
<dbReference type="InterPro" id="IPR036599">
    <property type="entry name" value="DNA_ligase_N_sf"/>
</dbReference>
<evidence type="ECO:0000256" key="1">
    <source>
        <dbReference type="ARBA" id="ARBA00007572"/>
    </source>
</evidence>
<dbReference type="GO" id="GO:0003677">
    <property type="term" value="F:DNA binding"/>
    <property type="evidence" value="ECO:0007669"/>
    <property type="project" value="InterPro"/>
</dbReference>
<organism evidence="7 8">
    <name type="scientific">Dillenia turbinata</name>
    <dbReference type="NCBI Taxonomy" id="194707"/>
    <lineage>
        <taxon>Eukaryota</taxon>
        <taxon>Viridiplantae</taxon>
        <taxon>Streptophyta</taxon>
        <taxon>Embryophyta</taxon>
        <taxon>Tracheophyta</taxon>
        <taxon>Spermatophyta</taxon>
        <taxon>Magnoliopsida</taxon>
        <taxon>eudicotyledons</taxon>
        <taxon>Gunneridae</taxon>
        <taxon>Pentapetalae</taxon>
        <taxon>Dilleniales</taxon>
        <taxon>Dilleniaceae</taxon>
        <taxon>Dillenia</taxon>
    </lineage>
</organism>
<evidence type="ECO:0000256" key="3">
    <source>
        <dbReference type="ARBA" id="ARBA00022763"/>
    </source>
</evidence>
<evidence type="ECO:0000256" key="5">
    <source>
        <dbReference type="ARBA" id="ARBA00023204"/>
    </source>
</evidence>
<dbReference type="Gene3D" id="1.10.3260.10">
    <property type="entry name" value="DNA ligase, ATP-dependent, N-terminal domain"/>
    <property type="match status" value="1"/>
</dbReference>
<keyword evidence="4" id="KW-0233">DNA recombination</keyword>
<dbReference type="PANTHER" id="PTHR45674:SF4">
    <property type="entry name" value="DNA LIGASE 1"/>
    <property type="match status" value="1"/>
</dbReference>
<dbReference type="EMBL" id="JBAMMX010000015">
    <property type="protein sequence ID" value="KAK6926720.1"/>
    <property type="molecule type" value="Genomic_DNA"/>
</dbReference>
<evidence type="ECO:0000256" key="4">
    <source>
        <dbReference type="ARBA" id="ARBA00023172"/>
    </source>
</evidence>
<proteinExistence type="inferred from homology"/>
<reference evidence="7 8" key="1">
    <citation type="submission" date="2023-12" db="EMBL/GenBank/DDBJ databases">
        <title>A high-quality genome assembly for Dillenia turbinata (Dilleniales).</title>
        <authorList>
            <person name="Chanderbali A."/>
        </authorList>
    </citation>
    <scope>NUCLEOTIDE SEQUENCE [LARGE SCALE GENOMIC DNA]</scope>
    <source>
        <strain evidence="7">LSX21</strain>
        <tissue evidence="7">Leaf</tissue>
    </source>
</reference>
<keyword evidence="2 7" id="KW-0436">Ligase</keyword>
<protein>
    <submittedName>
        <fullName evidence="7">DNA ligase, ATP-dependent, N-terminal</fullName>
    </submittedName>
</protein>
<dbReference type="SUPFAM" id="SSF117018">
    <property type="entry name" value="ATP-dependent DNA ligase DNA-binding domain"/>
    <property type="match status" value="1"/>
</dbReference>
<dbReference type="PANTHER" id="PTHR45674">
    <property type="entry name" value="DNA LIGASE 1/3 FAMILY MEMBER"/>
    <property type="match status" value="1"/>
</dbReference>
<evidence type="ECO:0000313" key="7">
    <source>
        <dbReference type="EMBL" id="KAK6926720.1"/>
    </source>
</evidence>
<dbReference type="GO" id="GO:0003910">
    <property type="term" value="F:DNA ligase (ATP) activity"/>
    <property type="evidence" value="ECO:0007669"/>
    <property type="project" value="InterPro"/>
</dbReference>
<dbReference type="GO" id="GO:0006273">
    <property type="term" value="P:lagging strand elongation"/>
    <property type="evidence" value="ECO:0007669"/>
    <property type="project" value="TreeGrafter"/>
</dbReference>
<evidence type="ECO:0000256" key="2">
    <source>
        <dbReference type="ARBA" id="ARBA00022598"/>
    </source>
</evidence>
<dbReference type="GO" id="GO:0005634">
    <property type="term" value="C:nucleus"/>
    <property type="evidence" value="ECO:0007669"/>
    <property type="project" value="TreeGrafter"/>
</dbReference>
<name>A0AAN8V3C7_9MAGN</name>
<sequence length="105" mass="11636">MITKESGWIAITETAGNLMRTVIQTMPDNLLAMVYLSANKIAPAHEGVELEIGEASIIKALAKVCGSKEAYIKNRYKESGKDGQEKKKIISRKFLLRPMTVNLNI</sequence>
<feature type="domain" description="DNA ligase ATP-dependent N-terminal" evidence="6">
    <location>
        <begin position="5"/>
        <end position="90"/>
    </location>
</feature>